<evidence type="ECO:0000313" key="1">
    <source>
        <dbReference type="EMBL" id="KKK58139.1"/>
    </source>
</evidence>
<dbReference type="AlphaFoldDB" id="A0A0F8YVL9"/>
<reference evidence="1" key="1">
    <citation type="journal article" date="2015" name="Nature">
        <title>Complex archaea that bridge the gap between prokaryotes and eukaryotes.</title>
        <authorList>
            <person name="Spang A."/>
            <person name="Saw J.H."/>
            <person name="Jorgensen S.L."/>
            <person name="Zaremba-Niedzwiedzka K."/>
            <person name="Martijn J."/>
            <person name="Lind A.E."/>
            <person name="van Eijk R."/>
            <person name="Schleper C."/>
            <person name="Guy L."/>
            <person name="Ettema T.J."/>
        </authorList>
    </citation>
    <scope>NUCLEOTIDE SEQUENCE</scope>
</reference>
<organism evidence="1">
    <name type="scientific">marine sediment metagenome</name>
    <dbReference type="NCBI Taxonomy" id="412755"/>
    <lineage>
        <taxon>unclassified sequences</taxon>
        <taxon>metagenomes</taxon>
        <taxon>ecological metagenomes</taxon>
    </lineage>
</organism>
<gene>
    <name evidence="1" type="ORF">LCGC14_3047430</name>
</gene>
<comment type="caution">
    <text evidence="1">The sequence shown here is derived from an EMBL/GenBank/DDBJ whole genome shotgun (WGS) entry which is preliminary data.</text>
</comment>
<proteinExistence type="predicted"/>
<protein>
    <submittedName>
        <fullName evidence="1">Uncharacterized protein</fullName>
    </submittedName>
</protein>
<feature type="non-terminal residue" evidence="1">
    <location>
        <position position="1"/>
    </location>
</feature>
<sequence>AEALTDIPGGMMEGMSARDLSRMPVAQQTKLYDIMSKKPELSFTEKENIKQKHKIAFKKLNMKTPKLGELNEEQEKVLSNFMSLITKAISIGAGVGIVEEFKPGIAPAVKQAKVEAKKMKE</sequence>
<dbReference type="EMBL" id="LAZR01064127">
    <property type="protein sequence ID" value="KKK58139.1"/>
    <property type="molecule type" value="Genomic_DNA"/>
</dbReference>
<name>A0A0F8YVL9_9ZZZZ</name>
<accession>A0A0F8YVL9</accession>